<protein>
    <recommendedName>
        <fullName evidence="5">PKD domain-containing protein</fullName>
    </recommendedName>
</protein>
<comment type="caution">
    <text evidence="4">The sequence shown here is derived from an EMBL/GenBank/DDBJ whole genome shotgun (WGS) entry which is preliminary data.</text>
</comment>
<dbReference type="EMBL" id="BARS01010237">
    <property type="protein sequence ID" value="GAF91309.1"/>
    <property type="molecule type" value="Genomic_DNA"/>
</dbReference>
<evidence type="ECO:0000256" key="1">
    <source>
        <dbReference type="ARBA" id="ARBA00022729"/>
    </source>
</evidence>
<organism evidence="4">
    <name type="scientific">marine sediment metagenome</name>
    <dbReference type="NCBI Taxonomy" id="412755"/>
    <lineage>
        <taxon>unclassified sequences</taxon>
        <taxon>metagenomes</taxon>
        <taxon>ecological metagenomes</taxon>
    </lineage>
</organism>
<dbReference type="SUPFAM" id="SSF69318">
    <property type="entry name" value="Integrin alpha N-terminal domain"/>
    <property type="match status" value="1"/>
</dbReference>
<evidence type="ECO:0008006" key="5">
    <source>
        <dbReference type="Google" id="ProtNLM"/>
    </source>
</evidence>
<dbReference type="AlphaFoldDB" id="X0TDL4"/>
<evidence type="ECO:0000256" key="2">
    <source>
        <dbReference type="ARBA" id="ARBA00022737"/>
    </source>
</evidence>
<proteinExistence type="predicted"/>
<name>X0TDL4_9ZZZZ</name>
<dbReference type="InterPro" id="IPR013519">
    <property type="entry name" value="Int_alpha_beta-p"/>
</dbReference>
<evidence type="ECO:0000313" key="4">
    <source>
        <dbReference type="EMBL" id="GAF91309.1"/>
    </source>
</evidence>
<gene>
    <name evidence="4" type="ORF">S01H1_19031</name>
</gene>
<accession>X0TDL4</accession>
<dbReference type="PANTHER" id="PTHR36220:SF1">
    <property type="entry name" value="GAMMA TUBULIN COMPLEX COMPONENT C-TERMINAL DOMAIN-CONTAINING PROTEIN"/>
    <property type="match status" value="1"/>
</dbReference>
<keyword evidence="2" id="KW-0677">Repeat</keyword>
<keyword evidence="3" id="KW-0325">Glycoprotein</keyword>
<keyword evidence="1" id="KW-0732">Signal</keyword>
<dbReference type="InterPro" id="IPR028994">
    <property type="entry name" value="Integrin_alpha_N"/>
</dbReference>
<dbReference type="PROSITE" id="PS51470">
    <property type="entry name" value="FG_GAP"/>
    <property type="match status" value="1"/>
</dbReference>
<evidence type="ECO:0000256" key="3">
    <source>
        <dbReference type="ARBA" id="ARBA00023180"/>
    </source>
</evidence>
<dbReference type="SMART" id="SM00191">
    <property type="entry name" value="Int_alpha"/>
    <property type="match status" value="3"/>
</dbReference>
<dbReference type="InterPro" id="IPR013517">
    <property type="entry name" value="FG-GAP"/>
</dbReference>
<dbReference type="PANTHER" id="PTHR36220">
    <property type="entry name" value="UNNAMED PRODUCT"/>
    <property type="match status" value="1"/>
</dbReference>
<sequence length="232" mass="23805">MSDRIHMWTFVVLGAVVALHVAGGANPALAQPLNETAKLVPSDGAQDDNSGYSVAISGDTAVVGAYADDDNGSSSGSAYVFRYNGSSWAEEQKLLASDGEANDYFGHAVAISGDTAVVGAYGDDDNGSSSGSAYVFRYNGSNWSEEQKLLAFGGGVGDQFGYSVAISGDAIVIGAPYDDDNGSNSGSAYVFRYTGGNWMLQAMLLASDGEANDYFGRAVAISGDTAVVGAYA</sequence>
<dbReference type="Gene3D" id="2.130.10.130">
    <property type="entry name" value="Integrin alpha, N-terminal"/>
    <property type="match status" value="1"/>
</dbReference>
<feature type="non-terminal residue" evidence="4">
    <location>
        <position position="232"/>
    </location>
</feature>
<reference evidence="4" key="1">
    <citation type="journal article" date="2014" name="Front. Microbiol.">
        <title>High frequency of phylogenetically diverse reductive dehalogenase-homologous genes in deep subseafloor sedimentary metagenomes.</title>
        <authorList>
            <person name="Kawai M."/>
            <person name="Futagami T."/>
            <person name="Toyoda A."/>
            <person name="Takaki Y."/>
            <person name="Nishi S."/>
            <person name="Hori S."/>
            <person name="Arai W."/>
            <person name="Tsubouchi T."/>
            <person name="Morono Y."/>
            <person name="Uchiyama I."/>
            <person name="Ito T."/>
            <person name="Fujiyama A."/>
            <person name="Inagaki F."/>
            <person name="Takami H."/>
        </authorList>
    </citation>
    <scope>NUCLEOTIDE SEQUENCE</scope>
    <source>
        <strain evidence="4">Expedition CK06-06</strain>
    </source>
</reference>
<dbReference type="Pfam" id="PF14312">
    <property type="entry name" value="FG-GAP_2"/>
    <property type="match status" value="4"/>
</dbReference>